<keyword evidence="1" id="KW-0433">Leucine-rich repeat</keyword>
<gene>
    <name evidence="4" type="ORF">SI7747_18020097</name>
    <name evidence="5" type="ORF">SI8410_18021598</name>
</gene>
<dbReference type="Pfam" id="PF13855">
    <property type="entry name" value="LRR_8"/>
    <property type="match status" value="1"/>
</dbReference>
<evidence type="ECO:0000313" key="6">
    <source>
        <dbReference type="Proteomes" id="UP000663760"/>
    </source>
</evidence>
<evidence type="ECO:0000313" key="5">
    <source>
        <dbReference type="EMBL" id="CAA7410920.1"/>
    </source>
</evidence>
<dbReference type="Proteomes" id="UP000663760">
    <property type="component" value="Chromosome 18"/>
</dbReference>
<feature type="signal peptide" evidence="3">
    <location>
        <begin position="1"/>
        <end position="32"/>
    </location>
</feature>
<dbReference type="InterPro" id="IPR001611">
    <property type="entry name" value="Leu-rich_rpt"/>
</dbReference>
<dbReference type="EMBL" id="LR746281">
    <property type="protein sequence ID" value="CAA7410920.1"/>
    <property type="molecule type" value="Genomic_DNA"/>
</dbReference>
<dbReference type="SMART" id="SM00369">
    <property type="entry name" value="LRR_TYP"/>
    <property type="match status" value="4"/>
</dbReference>
<dbReference type="EMBL" id="LR743605">
    <property type="protein sequence ID" value="CAA2634698.1"/>
    <property type="molecule type" value="Genomic_DNA"/>
</dbReference>
<proteinExistence type="predicted"/>
<evidence type="ECO:0000256" key="2">
    <source>
        <dbReference type="ARBA" id="ARBA00022737"/>
    </source>
</evidence>
<dbReference type="SUPFAM" id="SSF52058">
    <property type="entry name" value="L domain-like"/>
    <property type="match status" value="1"/>
</dbReference>
<dbReference type="Pfam" id="PF00560">
    <property type="entry name" value="LRR_1"/>
    <property type="match status" value="1"/>
</dbReference>
<feature type="chain" id="PRO_5045020076" evidence="3">
    <location>
        <begin position="33"/>
        <end position="445"/>
    </location>
</feature>
<accession>A0A7I8LM93</accession>
<keyword evidence="6" id="KW-1185">Reference proteome</keyword>
<reference evidence="5" key="1">
    <citation type="submission" date="2020-02" db="EMBL/GenBank/DDBJ databases">
        <authorList>
            <person name="Scholz U."/>
            <person name="Mascher M."/>
            <person name="Fiebig A."/>
        </authorList>
    </citation>
    <scope>NUCLEOTIDE SEQUENCE</scope>
</reference>
<organism evidence="5 6">
    <name type="scientific">Spirodela intermedia</name>
    <name type="common">Intermediate duckweed</name>
    <dbReference type="NCBI Taxonomy" id="51605"/>
    <lineage>
        <taxon>Eukaryota</taxon>
        <taxon>Viridiplantae</taxon>
        <taxon>Streptophyta</taxon>
        <taxon>Embryophyta</taxon>
        <taxon>Tracheophyta</taxon>
        <taxon>Spermatophyta</taxon>
        <taxon>Magnoliopsida</taxon>
        <taxon>Liliopsida</taxon>
        <taxon>Araceae</taxon>
        <taxon>Lemnoideae</taxon>
        <taxon>Spirodela</taxon>
    </lineage>
</organism>
<sequence>MGWWRHWRYGGGDRHGVVTLLVCFCLLQVAAGKTFPRDAAALRQLKAALDPSSLTPGSCISSWDFAAADPCDSLFSAASFTCGFRCDAVDSAGFSRVTDVALDSAGYSGKLSPAIWSLPYLQTLDLPDNELHGSVPLPPRGGGAVLRRLRRMTLSRNAFSGKIPLSELPALEELFLDGNRFSGPIPSPPPLRSLRRLEIQMNNLSGGLPELGSMPGLLYLDASDNLLSGDLPPSLPPSLVQLSLRNNLLRGPLAGDLVEALPNMQVLDLSHNRISGELPAALFAHPALQQLTLSHNQFTALPPPPRWWWWHPAPMSSQLVAVDLGHNLLTGMLPLGMLTAMPRLTALVLEDNRLSGMIPLEYALRVVAGLVGGGAAGVAPLARLVLAGNYLCGPIPGPLTAMKEGDALVSLANNCLLSCPEIFFFCQGAAQKQPQVCHIFNPLVP</sequence>
<evidence type="ECO:0000313" key="4">
    <source>
        <dbReference type="EMBL" id="CAA2634698.1"/>
    </source>
</evidence>
<keyword evidence="2" id="KW-0677">Repeat</keyword>
<dbReference type="PANTHER" id="PTHR48009:SF7">
    <property type="entry name" value="LEUCINE-RICH REPEAT (LRR) FAMILY PROTEIN"/>
    <property type="match status" value="1"/>
</dbReference>
<name>A0A7I8LM93_SPIIN</name>
<dbReference type="InterPro" id="IPR032675">
    <property type="entry name" value="LRR_dom_sf"/>
</dbReference>
<dbReference type="AlphaFoldDB" id="A0A7I8LM93"/>
<dbReference type="PANTHER" id="PTHR48009">
    <property type="entry name" value="LEUCINE-RICH REPEAT (LRR) FAMILY PROTEIN"/>
    <property type="match status" value="1"/>
</dbReference>
<dbReference type="PRINTS" id="PR00019">
    <property type="entry name" value="LEURICHRPT"/>
</dbReference>
<dbReference type="OrthoDB" id="676979at2759"/>
<protein>
    <submittedName>
        <fullName evidence="5">Uncharacterized protein</fullName>
    </submittedName>
</protein>
<dbReference type="InterPro" id="IPR003591">
    <property type="entry name" value="Leu-rich_rpt_typical-subtyp"/>
</dbReference>
<dbReference type="Gene3D" id="3.80.10.10">
    <property type="entry name" value="Ribonuclease Inhibitor"/>
    <property type="match status" value="2"/>
</dbReference>
<evidence type="ECO:0000256" key="1">
    <source>
        <dbReference type="ARBA" id="ARBA00022614"/>
    </source>
</evidence>
<dbReference type="InterPro" id="IPR053213">
    <property type="entry name" value="RLP29"/>
</dbReference>
<evidence type="ECO:0000256" key="3">
    <source>
        <dbReference type="SAM" id="SignalP"/>
    </source>
</evidence>
<keyword evidence="3" id="KW-0732">Signal</keyword>